<reference evidence="3 4" key="1">
    <citation type="submission" date="2024-01" db="EMBL/GenBank/DDBJ databases">
        <title>Hyphobacterium bacterium isolated from marine sediment.</title>
        <authorList>
            <person name="Zhao S."/>
        </authorList>
    </citation>
    <scope>NUCLEOTIDE SEQUENCE [LARGE SCALE GENOMIC DNA]</scope>
    <source>
        <strain evidence="4">HN65</strain>
    </source>
</reference>
<evidence type="ECO:0000256" key="1">
    <source>
        <dbReference type="SAM" id="Phobius"/>
    </source>
</evidence>
<protein>
    <submittedName>
        <fullName evidence="3">CPBP family intramembrane glutamic endopeptidase</fullName>
        <ecNumber evidence="3">3.4.-.-</ecNumber>
    </submittedName>
</protein>
<keyword evidence="3" id="KW-0378">Hydrolase</keyword>
<comment type="caution">
    <text evidence="3">The sequence shown here is derived from an EMBL/GenBank/DDBJ whole genome shotgun (WGS) entry which is preliminary data.</text>
</comment>
<dbReference type="GO" id="GO:0016787">
    <property type="term" value="F:hydrolase activity"/>
    <property type="evidence" value="ECO:0007669"/>
    <property type="project" value="UniProtKB-KW"/>
</dbReference>
<feature type="transmembrane region" description="Helical" evidence="1">
    <location>
        <begin position="142"/>
        <end position="163"/>
    </location>
</feature>
<feature type="domain" description="CAAX prenyl protease 2/Lysostaphin resistance protein A-like" evidence="2">
    <location>
        <begin position="157"/>
        <end position="263"/>
    </location>
</feature>
<evidence type="ECO:0000259" key="2">
    <source>
        <dbReference type="Pfam" id="PF02517"/>
    </source>
</evidence>
<evidence type="ECO:0000313" key="3">
    <source>
        <dbReference type="EMBL" id="MEE2526074.1"/>
    </source>
</evidence>
<keyword evidence="4" id="KW-1185">Reference proteome</keyword>
<evidence type="ECO:0000313" key="4">
    <source>
        <dbReference type="Proteomes" id="UP001354971"/>
    </source>
</evidence>
<dbReference type="InterPro" id="IPR003675">
    <property type="entry name" value="Rce1/LyrA-like_dom"/>
</dbReference>
<dbReference type="Pfam" id="PF02517">
    <property type="entry name" value="Rce1-like"/>
    <property type="match status" value="1"/>
</dbReference>
<feature type="transmembrane region" description="Helical" evidence="1">
    <location>
        <begin position="66"/>
        <end position="92"/>
    </location>
</feature>
<feature type="transmembrane region" description="Helical" evidence="1">
    <location>
        <begin position="184"/>
        <end position="203"/>
    </location>
</feature>
<gene>
    <name evidence="3" type="ORF">V0U79_06825</name>
</gene>
<keyword evidence="1" id="KW-1133">Transmembrane helix</keyword>
<sequence>MTHWHRFGLFFLLSILLLALVPLIDLAAGGGLMDFQAQANRASEATGILWTSNLVNLVRLALVEPGLWLLVLGSAVPTLAGLILLAMSPAAARQRFLARLNPLGIQRTSPLSALGSYGLIILLLVTALIIAGGIRYRLGGSYIFAVDLASLSLWPAILSAAFLDQGAVLEEGGWRGVGQSVLTDAGVSPLLAAIVIGLAWGLWHVPRDIFAGLPGSLGLDTYLAFYLPAFLLGTVTTSIVAIYFMNRLNGALLPAIMVHGLVNDSMGLSGIAPIEVALTPVHQITKALPLLAICLVLIALTKGQLGQLKPSPPPSDN</sequence>
<dbReference type="EC" id="3.4.-.-" evidence="3"/>
<organism evidence="3 4">
    <name type="scientific">Hyphobacterium lacteum</name>
    <dbReference type="NCBI Taxonomy" id="3116575"/>
    <lineage>
        <taxon>Bacteria</taxon>
        <taxon>Pseudomonadati</taxon>
        <taxon>Pseudomonadota</taxon>
        <taxon>Alphaproteobacteria</taxon>
        <taxon>Maricaulales</taxon>
        <taxon>Maricaulaceae</taxon>
        <taxon>Hyphobacterium</taxon>
    </lineage>
</organism>
<feature type="transmembrane region" description="Helical" evidence="1">
    <location>
        <begin position="113"/>
        <end position="136"/>
    </location>
</feature>
<feature type="transmembrane region" description="Helical" evidence="1">
    <location>
        <begin position="223"/>
        <end position="244"/>
    </location>
</feature>
<accession>A0ABU7LR58</accession>
<dbReference type="RefSeq" id="WP_330198733.1">
    <property type="nucleotide sequence ID" value="NZ_JAZDRP010000003.1"/>
</dbReference>
<dbReference type="Proteomes" id="UP001354971">
    <property type="component" value="Unassembled WGS sequence"/>
</dbReference>
<dbReference type="EMBL" id="JAZDRP010000003">
    <property type="protein sequence ID" value="MEE2526074.1"/>
    <property type="molecule type" value="Genomic_DNA"/>
</dbReference>
<keyword evidence="1" id="KW-0812">Transmembrane</keyword>
<keyword evidence="1" id="KW-0472">Membrane</keyword>
<name>A0ABU7LR58_9PROT</name>
<proteinExistence type="predicted"/>